<dbReference type="EMBL" id="PIPY01000004">
    <property type="protein sequence ID" value="RUO62142.1"/>
    <property type="molecule type" value="Genomic_DNA"/>
</dbReference>
<dbReference type="Pfam" id="PF00106">
    <property type="entry name" value="adh_short"/>
    <property type="match status" value="1"/>
</dbReference>
<dbReference type="Gene3D" id="3.40.50.720">
    <property type="entry name" value="NAD(P)-binding Rossmann-like Domain"/>
    <property type="match status" value="1"/>
</dbReference>
<gene>
    <name evidence="4" type="ORF">CWI71_04635</name>
</gene>
<dbReference type="GO" id="GO:0016491">
    <property type="term" value="F:oxidoreductase activity"/>
    <property type="evidence" value="ECO:0007669"/>
    <property type="project" value="UniProtKB-KW"/>
</dbReference>
<dbReference type="AlphaFoldDB" id="A0A432YMJ2"/>
<accession>A0A432YMJ2</accession>
<dbReference type="InterPro" id="IPR036291">
    <property type="entry name" value="NAD(P)-bd_dom_sf"/>
</dbReference>
<comment type="similarity">
    <text evidence="1 3">Belongs to the short-chain dehydrogenases/reductases (SDR) family.</text>
</comment>
<evidence type="ECO:0000313" key="4">
    <source>
        <dbReference type="EMBL" id="RUO62142.1"/>
    </source>
</evidence>
<dbReference type="SUPFAM" id="SSF51735">
    <property type="entry name" value="NAD(P)-binding Rossmann-fold domains"/>
    <property type="match status" value="1"/>
</dbReference>
<evidence type="ECO:0000256" key="3">
    <source>
        <dbReference type="RuleBase" id="RU000363"/>
    </source>
</evidence>
<dbReference type="InterPro" id="IPR002347">
    <property type="entry name" value="SDR_fam"/>
</dbReference>
<dbReference type="PROSITE" id="PS00061">
    <property type="entry name" value="ADH_SHORT"/>
    <property type="match status" value="1"/>
</dbReference>
<organism evidence="4 5">
    <name type="scientific">Pseudidiomarina insulisalsae</name>
    <dbReference type="NCBI Taxonomy" id="575789"/>
    <lineage>
        <taxon>Bacteria</taxon>
        <taxon>Pseudomonadati</taxon>
        <taxon>Pseudomonadota</taxon>
        <taxon>Gammaproteobacteria</taxon>
        <taxon>Alteromonadales</taxon>
        <taxon>Idiomarinaceae</taxon>
        <taxon>Pseudidiomarina</taxon>
    </lineage>
</organism>
<evidence type="ECO:0000313" key="5">
    <source>
        <dbReference type="Proteomes" id="UP000288259"/>
    </source>
</evidence>
<dbReference type="RefSeq" id="WP_126754105.1">
    <property type="nucleotide sequence ID" value="NZ_PIPY01000004.1"/>
</dbReference>
<sequence length="254" mass="27977">MTHSERKTILITGASSGLGEGMAREFAAKGRQLALCARRTERLEQLKQELEREYPQCQVSIKALDVNDHDQVFAVFKAFKDEFGTIDRVVVNAGMGKGASLGTGYFYANVQTAQTNFVAALAQCEAALEMFREQNAGHLVTISSISALRGMPRAMTVYAATKAGLSALTEGIRADLIKSNSPIKVSCIMPGYIRSEINEKVKNTPFMIDNKTGCRLLVKAIEKEPVKAYVPSWPWAPIGFLMKRLPLKWVMKLG</sequence>
<evidence type="ECO:0000256" key="2">
    <source>
        <dbReference type="ARBA" id="ARBA00023002"/>
    </source>
</evidence>
<dbReference type="Proteomes" id="UP000288259">
    <property type="component" value="Unassembled WGS sequence"/>
</dbReference>
<evidence type="ECO:0000256" key="1">
    <source>
        <dbReference type="ARBA" id="ARBA00006484"/>
    </source>
</evidence>
<comment type="caution">
    <text evidence="4">The sequence shown here is derived from an EMBL/GenBank/DDBJ whole genome shotgun (WGS) entry which is preliminary data.</text>
</comment>
<dbReference type="PRINTS" id="PR00081">
    <property type="entry name" value="GDHRDH"/>
</dbReference>
<dbReference type="PANTHER" id="PTHR44196:SF1">
    <property type="entry name" value="DEHYDROGENASE_REDUCTASE SDR FAMILY MEMBER 7B"/>
    <property type="match status" value="1"/>
</dbReference>
<dbReference type="GO" id="GO:0016020">
    <property type="term" value="C:membrane"/>
    <property type="evidence" value="ECO:0007669"/>
    <property type="project" value="TreeGrafter"/>
</dbReference>
<dbReference type="InterPro" id="IPR020904">
    <property type="entry name" value="Sc_DH/Rdtase_CS"/>
</dbReference>
<dbReference type="PRINTS" id="PR00080">
    <property type="entry name" value="SDRFAMILY"/>
</dbReference>
<dbReference type="OrthoDB" id="9808814at2"/>
<keyword evidence="5" id="KW-1185">Reference proteome</keyword>
<protein>
    <submittedName>
        <fullName evidence="4">Short chain dehydrogenase</fullName>
    </submittedName>
</protein>
<proteinExistence type="inferred from homology"/>
<reference evidence="5" key="1">
    <citation type="journal article" date="2018" name="Front. Microbiol.">
        <title>Genome-Based Analysis Reveals the Taxonomy and Diversity of the Family Idiomarinaceae.</title>
        <authorList>
            <person name="Liu Y."/>
            <person name="Lai Q."/>
            <person name="Shao Z."/>
        </authorList>
    </citation>
    <scope>NUCLEOTIDE SEQUENCE [LARGE SCALE GENOMIC DNA]</scope>
    <source>
        <strain evidence="5">CVS-6</strain>
    </source>
</reference>
<name>A0A432YMJ2_9GAMM</name>
<keyword evidence="2" id="KW-0560">Oxidoreductase</keyword>
<dbReference type="PANTHER" id="PTHR44196">
    <property type="entry name" value="DEHYDROGENASE/REDUCTASE SDR FAMILY MEMBER 7B"/>
    <property type="match status" value="1"/>
</dbReference>
<dbReference type="NCBIfam" id="NF006099">
    <property type="entry name" value="PRK08251.1"/>
    <property type="match status" value="1"/>
</dbReference>